<feature type="compositionally biased region" description="Basic residues" evidence="2">
    <location>
        <begin position="18"/>
        <end position="27"/>
    </location>
</feature>
<dbReference type="InterPro" id="IPR039102">
    <property type="entry name" value="FAM13"/>
</dbReference>
<comment type="similarity">
    <text evidence="1">Belongs to the FAM13 family.</text>
</comment>
<feature type="region of interest" description="Disordered" evidence="2">
    <location>
        <begin position="115"/>
        <end position="235"/>
    </location>
</feature>
<feature type="region of interest" description="Disordered" evidence="2">
    <location>
        <begin position="486"/>
        <end position="636"/>
    </location>
</feature>
<feature type="compositionally biased region" description="Basic and acidic residues" evidence="2">
    <location>
        <begin position="337"/>
        <end position="348"/>
    </location>
</feature>
<dbReference type="PANTHER" id="PTHR15904:SF17">
    <property type="entry name" value="RHO-GAP DOMAIN-CONTAINING PROTEIN"/>
    <property type="match status" value="1"/>
</dbReference>
<feature type="compositionally biased region" description="Basic and acidic residues" evidence="2">
    <location>
        <begin position="521"/>
        <end position="625"/>
    </location>
</feature>
<feature type="region of interest" description="Disordered" evidence="2">
    <location>
        <begin position="768"/>
        <end position="823"/>
    </location>
</feature>
<evidence type="ECO:0000259" key="3">
    <source>
        <dbReference type="Pfam" id="PF26116"/>
    </source>
</evidence>
<feature type="region of interest" description="Disordered" evidence="2">
    <location>
        <begin position="1"/>
        <end position="103"/>
    </location>
</feature>
<sequence>LPPPSSPSPDETPLKRQQPVKKGKHSVIRSWSADASDHPARLTSSDTGLHTSPSIKEPGLREQDDSLGRSLSPFSSSHASTSQSPPTSPSPSSSPALTPRSSKVISTVIEGSVKKYLFGPPSPGQQLPMETRANKPPSGKAQTDVYGLLLPSKSDSNSPALKNRKPRPQKSRDAHVTADDITTIPNSSTTGVNEATALASVQLRRHESPSDERRGRREGGRRNRQSVVVETDMTESGAEIQVFSRRSESKGGRSGVVVVESGRVSNLVRQFDEVDGPSQPEGQVQNETPHKKKKMANKHFDMFEQTGLVMGLNRGSALPSSTPQQLNREQEWEEEEQIVKQHQPDTLHHLTKTRPKGPANRRLPGSRLSPLSPPHLSSSGSHVSEWRGEGGEREEEEEEKGQKKEDVDGLAVPVIRRHRRSPRRERKRKSPKSLHRRNHHQSAEVAPEDSATNNVAEGWTEETEGEIFRPSRPELLAHVHHDPVAVPIWEPREKKGSYRDGETPREAVFRGKVQLSEMTAGEDRETSRKKDRHSESSKKLSREDEREAKKLKEAEDRETKELDTRTEAKSHADTKKATKLAVAERREARKIGKKETSGEERGITEKGGKEREALEKGGSEGEGGGRESVAGHTPGLEVTLKKLMTGLSRKRASSGRPEDLQEMSQAQLMDEKNSVQRTLLHFEKIHGRPGTVADKELMRPLYERYREVKKLLSAHRSSGTSSSAAAAGLLRQHQESTSDLPSAENTVTAGESTLPSITLLSSGLAQSLPLDSHPRSTSTSDVAHSTSLSSAPSSSLSIPPSSSSLSTSSSPSNDRVTVRKRVAGRKGDVCEERDGEEKWDTHSRLLSELFAQQESALAEKKRLRKILRDFESDFLSEHGRAATRDDRQPRQREYQEYKAIKEKLLKISNEINRATPLQKTL</sequence>
<feature type="compositionally biased region" description="Low complexity" evidence="2">
    <location>
        <begin position="362"/>
        <end position="382"/>
    </location>
</feature>
<feature type="compositionally biased region" description="Low complexity" evidence="2">
    <location>
        <begin position="785"/>
        <end position="812"/>
    </location>
</feature>
<feature type="compositionally biased region" description="Low complexity" evidence="2">
    <location>
        <begin position="68"/>
        <end position="102"/>
    </location>
</feature>
<feature type="compositionally biased region" description="Basic residues" evidence="2">
    <location>
        <begin position="415"/>
        <end position="440"/>
    </location>
</feature>
<protein>
    <submittedName>
        <fullName evidence="4">Protein FAM13A</fullName>
    </submittedName>
</protein>
<comment type="caution">
    <text evidence="4">The sequence shown here is derived from an EMBL/GenBank/DDBJ whole genome shotgun (WGS) entry which is preliminary data.</text>
</comment>
<gene>
    <name evidence="4" type="ORF">GBAR_LOCUS16163</name>
</gene>
<feature type="region of interest" description="Disordered" evidence="2">
    <location>
        <begin position="713"/>
        <end position="749"/>
    </location>
</feature>
<keyword evidence="5" id="KW-1185">Reference proteome</keyword>
<proteinExistence type="inferred from homology"/>
<feature type="compositionally biased region" description="Polar residues" evidence="2">
    <location>
        <begin position="318"/>
        <end position="327"/>
    </location>
</feature>
<evidence type="ECO:0000313" key="4">
    <source>
        <dbReference type="EMBL" id="CAI8028309.1"/>
    </source>
</evidence>
<dbReference type="Pfam" id="PF26116">
    <property type="entry name" value="FAM13A"/>
    <property type="match status" value="1"/>
</dbReference>
<organism evidence="4 5">
    <name type="scientific">Geodia barretti</name>
    <name type="common">Barrett's horny sponge</name>
    <dbReference type="NCBI Taxonomy" id="519541"/>
    <lineage>
        <taxon>Eukaryota</taxon>
        <taxon>Metazoa</taxon>
        <taxon>Porifera</taxon>
        <taxon>Demospongiae</taxon>
        <taxon>Heteroscleromorpha</taxon>
        <taxon>Tetractinellida</taxon>
        <taxon>Astrophorina</taxon>
        <taxon>Geodiidae</taxon>
        <taxon>Geodia</taxon>
    </lineage>
</organism>
<feature type="compositionally biased region" description="Polar residues" evidence="2">
    <location>
        <begin position="183"/>
        <end position="193"/>
    </location>
</feature>
<feature type="compositionally biased region" description="Basic and acidic residues" evidence="2">
    <location>
        <begin position="204"/>
        <end position="221"/>
    </location>
</feature>
<dbReference type="PANTHER" id="PTHR15904">
    <property type="entry name" value="FAM13"/>
    <property type="match status" value="1"/>
</dbReference>
<feature type="compositionally biased region" description="Low complexity" evidence="2">
    <location>
        <begin position="714"/>
        <end position="731"/>
    </location>
</feature>
<feature type="compositionally biased region" description="Polar residues" evidence="2">
    <location>
        <begin position="775"/>
        <end position="784"/>
    </location>
</feature>
<feature type="non-terminal residue" evidence="4">
    <location>
        <position position="921"/>
    </location>
</feature>
<dbReference type="EMBL" id="CASHTH010002324">
    <property type="protein sequence ID" value="CAI8028309.1"/>
    <property type="molecule type" value="Genomic_DNA"/>
</dbReference>
<feature type="compositionally biased region" description="Polar residues" evidence="2">
    <location>
        <begin position="735"/>
        <end position="749"/>
    </location>
</feature>
<reference evidence="4" key="1">
    <citation type="submission" date="2023-03" db="EMBL/GenBank/DDBJ databases">
        <authorList>
            <person name="Steffen K."/>
            <person name="Cardenas P."/>
        </authorList>
    </citation>
    <scope>NUCLEOTIDE SEQUENCE</scope>
</reference>
<dbReference type="Proteomes" id="UP001174909">
    <property type="component" value="Unassembled WGS sequence"/>
</dbReference>
<feature type="region of interest" description="Disordered" evidence="2">
    <location>
        <begin position="270"/>
        <end position="293"/>
    </location>
</feature>
<feature type="compositionally biased region" description="Basic and acidic residues" evidence="2">
    <location>
        <begin position="490"/>
        <end position="509"/>
    </location>
</feature>
<feature type="region of interest" description="Disordered" evidence="2">
    <location>
        <begin position="306"/>
        <end position="474"/>
    </location>
</feature>
<dbReference type="InterPro" id="IPR059029">
    <property type="entry name" value="FAM13A_dom"/>
</dbReference>
<feature type="compositionally biased region" description="Polar residues" evidence="2">
    <location>
        <begin position="42"/>
        <end position="54"/>
    </location>
</feature>
<feature type="domain" description="FAM13A-like" evidence="3">
    <location>
        <begin position="847"/>
        <end position="912"/>
    </location>
</feature>
<accession>A0AA35SF59</accession>
<evidence type="ECO:0000256" key="1">
    <source>
        <dbReference type="ARBA" id="ARBA00007549"/>
    </source>
</evidence>
<evidence type="ECO:0000256" key="2">
    <source>
        <dbReference type="SAM" id="MobiDB-lite"/>
    </source>
</evidence>
<feature type="compositionally biased region" description="Basic and acidic residues" evidence="2">
    <location>
        <begin position="58"/>
        <end position="67"/>
    </location>
</feature>
<dbReference type="AlphaFoldDB" id="A0AA35SF59"/>
<name>A0AA35SF59_GEOBA</name>
<evidence type="ECO:0000313" key="5">
    <source>
        <dbReference type="Proteomes" id="UP001174909"/>
    </source>
</evidence>